<comment type="similarity">
    <text evidence="1 4">Belongs to the enoyl-CoA hydratase/isomerase family.</text>
</comment>
<dbReference type="InterPro" id="IPR001753">
    <property type="entry name" value="Enoyl-CoA_hydra/iso"/>
</dbReference>
<dbReference type="PANTHER" id="PTHR11941:SF169">
    <property type="entry name" value="(7AS)-7A-METHYL-1,5-DIOXO-2,3,5,6,7,7A-HEXAHYDRO-1H-INDENE-CARBOXYL-COA HYDROLASE"/>
    <property type="match status" value="1"/>
</dbReference>
<dbReference type="EMBL" id="JAGSOG010000016">
    <property type="protein sequence ID" value="MBR7832739.1"/>
    <property type="molecule type" value="Genomic_DNA"/>
</dbReference>
<dbReference type="GO" id="GO:0016829">
    <property type="term" value="F:lyase activity"/>
    <property type="evidence" value="ECO:0007669"/>
    <property type="project" value="UniProtKB-KW"/>
</dbReference>
<dbReference type="PROSITE" id="PS00166">
    <property type="entry name" value="ENOYL_COA_HYDRATASE"/>
    <property type="match status" value="1"/>
</dbReference>
<evidence type="ECO:0000256" key="4">
    <source>
        <dbReference type="RuleBase" id="RU003707"/>
    </source>
</evidence>
<evidence type="ECO:0000256" key="3">
    <source>
        <dbReference type="ARBA" id="ARBA00023239"/>
    </source>
</evidence>
<keyword evidence="2" id="KW-0443">Lipid metabolism</keyword>
<dbReference type="AlphaFoldDB" id="A0A941IMD6"/>
<dbReference type="Pfam" id="PF00378">
    <property type="entry name" value="ECH_1"/>
    <property type="match status" value="1"/>
</dbReference>
<dbReference type="Proteomes" id="UP000675781">
    <property type="component" value="Unassembled WGS sequence"/>
</dbReference>
<evidence type="ECO:0000256" key="2">
    <source>
        <dbReference type="ARBA" id="ARBA00023098"/>
    </source>
</evidence>
<comment type="caution">
    <text evidence="5">The sequence shown here is derived from an EMBL/GenBank/DDBJ whole genome shotgun (WGS) entry which is preliminary data.</text>
</comment>
<dbReference type="SUPFAM" id="SSF52096">
    <property type="entry name" value="ClpP/crotonase"/>
    <property type="match status" value="1"/>
</dbReference>
<dbReference type="InterPro" id="IPR018376">
    <property type="entry name" value="Enoyl-CoA_hyd/isom_CS"/>
</dbReference>
<keyword evidence="3" id="KW-0456">Lyase</keyword>
<protein>
    <submittedName>
        <fullName evidence="5">Enoyl-CoA hydratase/isomerase family protein</fullName>
    </submittedName>
</protein>
<dbReference type="InterPro" id="IPR029045">
    <property type="entry name" value="ClpP/crotonase-like_dom_sf"/>
</dbReference>
<sequence>MTSSNSATDAGEQAWPEAKAAAAAKAGVRLHIDGELATVVLDRVDKRNAMTPSTWWHLAEVGRALPGSVRAVLLRAEGPSFSAGLDRSVLIGGEGGAKTLLDLAHAGQADAEMTIEAFQEAFTWWRNPDLITVAAVQGHAVGAGFQLALACDLRLAAEDARFAMREITLGLVPDLGGSKPLVDLVGPARALEICATGRWVDAAEAERLGLVNRVCRTADLAIDAEVFVRELLAADRDALIETKALVQGAVERDYDSQRAAERAAQVRRIRALAGR</sequence>
<keyword evidence="6" id="KW-1185">Reference proteome</keyword>
<organism evidence="5 6">
    <name type="scientific">Actinospica durhamensis</name>
    <dbReference type="NCBI Taxonomy" id="1508375"/>
    <lineage>
        <taxon>Bacteria</taxon>
        <taxon>Bacillati</taxon>
        <taxon>Actinomycetota</taxon>
        <taxon>Actinomycetes</taxon>
        <taxon>Catenulisporales</taxon>
        <taxon>Actinospicaceae</taxon>
        <taxon>Actinospica</taxon>
    </lineage>
</organism>
<dbReference type="Gene3D" id="3.90.226.10">
    <property type="entry name" value="2-enoyl-CoA Hydratase, Chain A, domain 1"/>
    <property type="match status" value="1"/>
</dbReference>
<dbReference type="GO" id="GO:0006635">
    <property type="term" value="P:fatty acid beta-oxidation"/>
    <property type="evidence" value="ECO:0007669"/>
    <property type="project" value="TreeGrafter"/>
</dbReference>
<dbReference type="CDD" id="cd06558">
    <property type="entry name" value="crotonase-like"/>
    <property type="match status" value="1"/>
</dbReference>
<dbReference type="RefSeq" id="WP_212527267.1">
    <property type="nucleotide sequence ID" value="NZ_JAGSOG010000016.1"/>
</dbReference>
<accession>A0A941IMD6</accession>
<evidence type="ECO:0000313" key="6">
    <source>
        <dbReference type="Proteomes" id="UP000675781"/>
    </source>
</evidence>
<name>A0A941IMD6_9ACTN</name>
<dbReference type="PANTHER" id="PTHR11941">
    <property type="entry name" value="ENOYL-COA HYDRATASE-RELATED"/>
    <property type="match status" value="1"/>
</dbReference>
<evidence type="ECO:0000313" key="5">
    <source>
        <dbReference type="EMBL" id="MBR7832739.1"/>
    </source>
</evidence>
<reference evidence="5" key="1">
    <citation type="submission" date="2021-04" db="EMBL/GenBank/DDBJ databases">
        <title>Genome based classification of Actinospica acidithermotolerans sp. nov., an actinobacterium isolated from an Indonesian hot spring.</title>
        <authorList>
            <person name="Kusuma A.B."/>
            <person name="Putra K.E."/>
            <person name="Nafisah S."/>
            <person name="Loh J."/>
            <person name="Nouioui I."/>
            <person name="Goodfellow M."/>
        </authorList>
    </citation>
    <scope>NUCLEOTIDE SEQUENCE</scope>
    <source>
        <strain evidence="5">CSCA 57</strain>
    </source>
</reference>
<evidence type="ECO:0000256" key="1">
    <source>
        <dbReference type="ARBA" id="ARBA00005254"/>
    </source>
</evidence>
<gene>
    <name evidence="5" type="ORF">KDL01_05675</name>
</gene>
<proteinExistence type="inferred from homology"/>